<sequence>MWSSAYDYEKYEQEGYKTPESFSRNKHRSSAAGTAQQQPTEANEGPVQPQRTSLPGNGPESYREPGQQSNHQDQHQEHIDMSNQVFGGRPSFYDGQRKPEPLDGRDKRFEQQSYISPRYEQQSYQSPRQEPEQQAR</sequence>
<evidence type="ECO:0000256" key="1">
    <source>
        <dbReference type="SAM" id="MobiDB-lite"/>
    </source>
</evidence>
<accession>A0ABY7EYW7</accession>
<feature type="compositionally biased region" description="Polar residues" evidence="1">
    <location>
        <begin position="31"/>
        <end position="41"/>
    </location>
</feature>
<feature type="compositionally biased region" description="Basic and acidic residues" evidence="1">
    <location>
        <begin position="95"/>
        <end position="110"/>
    </location>
</feature>
<name>A0ABY7EYW7_MYAAR</name>
<gene>
    <name evidence="2" type="ORF">MAR_027804</name>
</gene>
<feature type="compositionally biased region" description="Polar residues" evidence="1">
    <location>
        <begin position="111"/>
        <end position="128"/>
    </location>
</feature>
<proteinExistence type="predicted"/>
<evidence type="ECO:0000313" key="2">
    <source>
        <dbReference type="EMBL" id="WAR13624.1"/>
    </source>
</evidence>
<feature type="region of interest" description="Disordered" evidence="1">
    <location>
        <begin position="1"/>
        <end position="136"/>
    </location>
</feature>
<protein>
    <submittedName>
        <fullName evidence="2">Uncharacterized protein</fullName>
    </submittedName>
</protein>
<reference evidence="2" key="1">
    <citation type="submission" date="2022-11" db="EMBL/GenBank/DDBJ databases">
        <title>Centuries of genome instability and evolution in soft-shell clam transmissible cancer (bioRxiv).</title>
        <authorList>
            <person name="Hart S.F.M."/>
            <person name="Yonemitsu M.A."/>
            <person name="Giersch R.M."/>
            <person name="Beal B.F."/>
            <person name="Arriagada G."/>
            <person name="Davis B.W."/>
            <person name="Ostrander E.A."/>
            <person name="Goff S.P."/>
            <person name="Metzger M.J."/>
        </authorList>
    </citation>
    <scope>NUCLEOTIDE SEQUENCE</scope>
    <source>
        <strain evidence="2">MELC-2E11</strain>
        <tissue evidence="2">Siphon/mantle</tissue>
    </source>
</reference>
<keyword evidence="3" id="KW-1185">Reference proteome</keyword>
<feature type="compositionally biased region" description="Basic and acidic residues" evidence="1">
    <location>
        <begin position="7"/>
        <end position="17"/>
    </location>
</feature>
<dbReference type="EMBL" id="CP111019">
    <property type="protein sequence ID" value="WAR13624.1"/>
    <property type="molecule type" value="Genomic_DNA"/>
</dbReference>
<organism evidence="2 3">
    <name type="scientific">Mya arenaria</name>
    <name type="common">Soft-shell clam</name>
    <dbReference type="NCBI Taxonomy" id="6604"/>
    <lineage>
        <taxon>Eukaryota</taxon>
        <taxon>Metazoa</taxon>
        <taxon>Spiralia</taxon>
        <taxon>Lophotrochozoa</taxon>
        <taxon>Mollusca</taxon>
        <taxon>Bivalvia</taxon>
        <taxon>Autobranchia</taxon>
        <taxon>Heteroconchia</taxon>
        <taxon>Euheterodonta</taxon>
        <taxon>Imparidentia</taxon>
        <taxon>Neoheterodontei</taxon>
        <taxon>Myida</taxon>
        <taxon>Myoidea</taxon>
        <taxon>Myidae</taxon>
        <taxon>Mya</taxon>
    </lineage>
</organism>
<dbReference type="Proteomes" id="UP001164746">
    <property type="component" value="Chromosome 8"/>
</dbReference>
<feature type="non-terminal residue" evidence="2">
    <location>
        <position position="136"/>
    </location>
</feature>
<evidence type="ECO:0000313" key="3">
    <source>
        <dbReference type="Proteomes" id="UP001164746"/>
    </source>
</evidence>